<sequence>MDKVPVALKEYVMKRSILAVCAVVAIGLAGCSADAASDTAHGSKSETTSAKDSAPGTQMPTVKLDGVKTRLVFPDSNPPEGLQKDVIDGGEGRDIEETDFVVANYVGQVWGEESAFDSSFARGKATGFSLQQVIPGWTKGLAGLKPGAKVILSIPADMGYGPSGGNAQAGIGADDTIAFYVEIVDAYGANQAGDPNATLEADLASLPVEITGNLGEPISIAVKEGTPNPTEVTTTVIARGAGPEIGGEGTGVYIQYALSPIDNSKPEVSYGEAGPIRSTIGGGSIFDGLTGIPVGSRVLIMAPASGQAGSGDQPGFAVVVDVLGID</sequence>
<evidence type="ECO:0000256" key="3">
    <source>
        <dbReference type="ARBA" id="ARBA00023110"/>
    </source>
</evidence>
<feature type="signal peptide" evidence="7">
    <location>
        <begin position="1"/>
        <end position="35"/>
    </location>
</feature>
<feature type="domain" description="PPIase FKBP-type" evidence="8">
    <location>
        <begin position="98"/>
        <end position="187"/>
    </location>
</feature>
<gene>
    <name evidence="9" type="ORF">JTE88_03805</name>
</gene>
<dbReference type="PROSITE" id="PS51257">
    <property type="entry name" value="PROKAR_LIPOPROTEIN"/>
    <property type="match status" value="1"/>
</dbReference>
<comment type="catalytic activity">
    <reaction evidence="1 5">
        <text>[protein]-peptidylproline (omega=180) = [protein]-peptidylproline (omega=0)</text>
        <dbReference type="Rhea" id="RHEA:16237"/>
        <dbReference type="Rhea" id="RHEA-COMP:10747"/>
        <dbReference type="Rhea" id="RHEA-COMP:10748"/>
        <dbReference type="ChEBI" id="CHEBI:83833"/>
        <dbReference type="ChEBI" id="CHEBI:83834"/>
        <dbReference type="EC" id="5.2.1.8"/>
    </reaction>
</comment>
<evidence type="ECO:0000259" key="8">
    <source>
        <dbReference type="PROSITE" id="PS50059"/>
    </source>
</evidence>
<accession>A0ABX7IIC7</accession>
<dbReference type="InterPro" id="IPR001179">
    <property type="entry name" value="PPIase_FKBP_dom"/>
</dbReference>
<dbReference type="EC" id="5.2.1.8" evidence="2 5"/>
<dbReference type="Pfam" id="PF00254">
    <property type="entry name" value="FKBP_C"/>
    <property type="match status" value="1"/>
</dbReference>
<dbReference type="PANTHER" id="PTHR10516">
    <property type="entry name" value="PEPTIDYL-PROLYL CIS-TRANS ISOMERASE"/>
    <property type="match status" value="1"/>
</dbReference>
<evidence type="ECO:0000256" key="1">
    <source>
        <dbReference type="ARBA" id="ARBA00000971"/>
    </source>
</evidence>
<evidence type="ECO:0000256" key="5">
    <source>
        <dbReference type="PROSITE-ProRule" id="PRU00277"/>
    </source>
</evidence>
<evidence type="ECO:0000313" key="9">
    <source>
        <dbReference type="EMBL" id="QRV02857.1"/>
    </source>
</evidence>
<protein>
    <recommendedName>
        <fullName evidence="2 5">peptidylprolyl isomerase</fullName>
        <ecNumber evidence="2 5">5.2.1.8</ecNumber>
    </recommendedName>
</protein>
<evidence type="ECO:0000256" key="2">
    <source>
        <dbReference type="ARBA" id="ARBA00013194"/>
    </source>
</evidence>
<evidence type="ECO:0000256" key="4">
    <source>
        <dbReference type="ARBA" id="ARBA00023235"/>
    </source>
</evidence>
<keyword evidence="7" id="KW-0732">Signal</keyword>
<feature type="chain" id="PRO_5047152329" description="peptidylprolyl isomerase" evidence="7">
    <location>
        <begin position="36"/>
        <end position="326"/>
    </location>
</feature>
<dbReference type="EMBL" id="CP070228">
    <property type="protein sequence ID" value="QRV02857.1"/>
    <property type="molecule type" value="Genomic_DNA"/>
</dbReference>
<feature type="compositionally biased region" description="Polar residues" evidence="6">
    <location>
        <begin position="40"/>
        <end position="60"/>
    </location>
</feature>
<proteinExistence type="predicted"/>
<dbReference type="InterPro" id="IPR046357">
    <property type="entry name" value="PPIase_dom_sf"/>
</dbReference>
<keyword evidence="10" id="KW-1185">Reference proteome</keyword>
<feature type="region of interest" description="Disordered" evidence="6">
    <location>
        <begin position="36"/>
        <end position="60"/>
    </location>
</feature>
<reference evidence="9 10" key="1">
    <citation type="submission" date="2021-02" db="EMBL/GenBank/DDBJ databases">
        <title>Complete Genome Sequence of Arcanobacterium phocisimile strain DSM 26142T from a harbour seal.</title>
        <authorList>
            <person name="Borowiak M."/>
            <person name="Alssahen M."/>
            <person name="Malorny B."/>
            <person name="Laemmler C."/>
            <person name="Siebert U."/>
            <person name="Ploetz M."/>
            <person name="Abdulmawjood A."/>
        </authorList>
    </citation>
    <scope>NUCLEOTIDE SEQUENCE [LARGE SCALE GENOMIC DNA]</scope>
    <source>
        <strain evidence="9 10">DSM 26142</strain>
    </source>
</reference>
<organism evidence="9 10">
    <name type="scientific">Arcanobacterium phocisimile</name>
    <dbReference type="NCBI Taxonomy" id="1302235"/>
    <lineage>
        <taxon>Bacteria</taxon>
        <taxon>Bacillati</taxon>
        <taxon>Actinomycetota</taxon>
        <taxon>Actinomycetes</taxon>
        <taxon>Actinomycetales</taxon>
        <taxon>Actinomycetaceae</taxon>
        <taxon>Arcanobacterium</taxon>
    </lineage>
</organism>
<dbReference type="InterPro" id="IPR050689">
    <property type="entry name" value="FKBP-type_PPIase"/>
</dbReference>
<name>A0ABX7IIC7_9ACTO</name>
<dbReference type="Gene3D" id="3.10.50.40">
    <property type="match status" value="1"/>
</dbReference>
<evidence type="ECO:0000313" key="10">
    <source>
        <dbReference type="Proteomes" id="UP000602653"/>
    </source>
</evidence>
<dbReference type="PROSITE" id="PS50059">
    <property type="entry name" value="FKBP_PPIASE"/>
    <property type="match status" value="1"/>
</dbReference>
<dbReference type="GO" id="GO:0016853">
    <property type="term" value="F:isomerase activity"/>
    <property type="evidence" value="ECO:0007669"/>
    <property type="project" value="UniProtKB-KW"/>
</dbReference>
<keyword evidence="4 5" id="KW-0413">Isomerase</keyword>
<dbReference type="Proteomes" id="UP000602653">
    <property type="component" value="Chromosome"/>
</dbReference>
<keyword evidence="3 5" id="KW-0697">Rotamase</keyword>
<dbReference type="SUPFAM" id="SSF54534">
    <property type="entry name" value="FKBP-like"/>
    <property type="match status" value="1"/>
</dbReference>
<dbReference type="PANTHER" id="PTHR10516:SF443">
    <property type="entry name" value="FK506-BINDING PROTEIN 59-RELATED"/>
    <property type="match status" value="1"/>
</dbReference>
<evidence type="ECO:0000256" key="6">
    <source>
        <dbReference type="SAM" id="MobiDB-lite"/>
    </source>
</evidence>
<evidence type="ECO:0000256" key="7">
    <source>
        <dbReference type="SAM" id="SignalP"/>
    </source>
</evidence>